<evidence type="ECO:0000256" key="4">
    <source>
        <dbReference type="ARBA" id="ARBA00023136"/>
    </source>
</evidence>
<keyword evidence="4 5" id="KW-0472">Membrane</keyword>
<feature type="transmembrane region" description="Helical" evidence="5">
    <location>
        <begin position="40"/>
        <end position="58"/>
    </location>
</feature>
<dbReference type="Proteomes" id="UP000430345">
    <property type="component" value="Unassembled WGS sequence"/>
</dbReference>
<sequence>MHKVLKVRKKEKKIDSIFFIIFLCFYFTVGTSLSLPKGEVLRWIGCFILGIIGLMPMIKEKNELKIWPSYYNFLIFPTIISLCINPQVFFTGFFRFGSFILFITSLFLYYYRKKVNCEYIKKDFKKFSVIVIFLILVQFVMFIFNLSELGKFHGMYGNKNYLATISSVSLICLIWMFINSKKSKFFIIILFVSNITVSIATGSRTAIVCLGIILFSLPFIIFKQNNIGNKIKALLIELALLILIFFLCKHIEIPALKRLLDSQAGNAATGFSRDIVWEQAFIFFKQKPLLGWGNSASYYNIYKLNKGLIWGFHNSYLVILIENGICGTIFYILFFLCGFYINSIKYKKAKLNSTDNKFVKILFLICLVLLINAISESFLFAVGNPMSVCFWLPFIMLDRFLDIKLNSTEEVCEINKEIQIYT</sequence>
<keyword evidence="2 5" id="KW-0812">Transmembrane</keyword>
<evidence type="ECO:0000313" key="8">
    <source>
        <dbReference type="Proteomes" id="UP000430345"/>
    </source>
</evidence>
<dbReference type="Pfam" id="PF04932">
    <property type="entry name" value="Wzy_C"/>
    <property type="match status" value="1"/>
</dbReference>
<feature type="transmembrane region" description="Helical" evidence="5">
    <location>
        <begin position="16"/>
        <end position="34"/>
    </location>
</feature>
<feature type="transmembrane region" description="Helical" evidence="5">
    <location>
        <begin position="361"/>
        <end position="382"/>
    </location>
</feature>
<dbReference type="PANTHER" id="PTHR37422:SF13">
    <property type="entry name" value="LIPOPOLYSACCHARIDE BIOSYNTHESIS PROTEIN PA4999-RELATED"/>
    <property type="match status" value="1"/>
</dbReference>
<reference evidence="7 8" key="1">
    <citation type="submission" date="2019-10" db="EMBL/GenBank/DDBJ databases">
        <title>The Genome Sequence of Clostridium tarantellae Isolated from Fish Brain.</title>
        <authorList>
            <person name="Bano L."/>
            <person name="Kiel M."/>
            <person name="Sales G."/>
            <person name="Doxey A.C."/>
            <person name="Mansfield M.J."/>
            <person name="Schiavone M."/>
            <person name="Rossetto O."/>
            <person name="Pirazzini M."/>
            <person name="Dobrindt U."/>
            <person name="Montecucco C."/>
        </authorList>
    </citation>
    <scope>NUCLEOTIDE SEQUENCE [LARGE SCALE GENOMIC DNA]</scope>
    <source>
        <strain evidence="7 8">DSM 3997</strain>
    </source>
</reference>
<evidence type="ECO:0000313" key="7">
    <source>
        <dbReference type="EMBL" id="MPQ44412.1"/>
    </source>
</evidence>
<dbReference type="EMBL" id="WHJC01000209">
    <property type="protein sequence ID" value="MPQ44412.1"/>
    <property type="molecule type" value="Genomic_DNA"/>
</dbReference>
<dbReference type="OrthoDB" id="2986203at2"/>
<feature type="transmembrane region" description="Helical" evidence="5">
    <location>
        <begin position="206"/>
        <end position="222"/>
    </location>
</feature>
<dbReference type="InterPro" id="IPR007016">
    <property type="entry name" value="O-antigen_ligase-rel_domated"/>
</dbReference>
<feature type="transmembrane region" description="Helical" evidence="5">
    <location>
        <begin position="316"/>
        <end position="341"/>
    </location>
</feature>
<evidence type="ECO:0000256" key="2">
    <source>
        <dbReference type="ARBA" id="ARBA00022692"/>
    </source>
</evidence>
<gene>
    <name evidence="7" type="ORF">GBZ86_11655</name>
</gene>
<protein>
    <recommendedName>
        <fullName evidence="6">O-antigen ligase-related domain-containing protein</fullName>
    </recommendedName>
</protein>
<feature type="transmembrane region" description="Helical" evidence="5">
    <location>
        <begin position="185"/>
        <end position="200"/>
    </location>
</feature>
<proteinExistence type="predicted"/>
<dbReference type="GO" id="GO:0016020">
    <property type="term" value="C:membrane"/>
    <property type="evidence" value="ECO:0007669"/>
    <property type="project" value="UniProtKB-SubCell"/>
</dbReference>
<feature type="transmembrane region" description="Helical" evidence="5">
    <location>
        <begin position="234"/>
        <end position="253"/>
    </location>
</feature>
<dbReference type="RefSeq" id="WP_152890862.1">
    <property type="nucleotide sequence ID" value="NZ_WHJC01000209.1"/>
</dbReference>
<feature type="transmembrane region" description="Helical" evidence="5">
    <location>
        <begin position="70"/>
        <end position="87"/>
    </location>
</feature>
<feature type="transmembrane region" description="Helical" evidence="5">
    <location>
        <begin position="161"/>
        <end position="178"/>
    </location>
</feature>
<evidence type="ECO:0000256" key="1">
    <source>
        <dbReference type="ARBA" id="ARBA00004141"/>
    </source>
</evidence>
<feature type="domain" description="O-antigen ligase-related" evidence="6">
    <location>
        <begin position="190"/>
        <end position="332"/>
    </location>
</feature>
<feature type="transmembrane region" description="Helical" evidence="5">
    <location>
        <begin position="93"/>
        <end position="111"/>
    </location>
</feature>
<accession>A0A6I1MQ85</accession>
<feature type="transmembrane region" description="Helical" evidence="5">
    <location>
        <begin position="127"/>
        <end position="146"/>
    </location>
</feature>
<comment type="caution">
    <text evidence="7">The sequence shown here is derived from an EMBL/GenBank/DDBJ whole genome shotgun (WGS) entry which is preliminary data.</text>
</comment>
<dbReference type="PANTHER" id="PTHR37422">
    <property type="entry name" value="TEICHURONIC ACID BIOSYNTHESIS PROTEIN TUAE"/>
    <property type="match status" value="1"/>
</dbReference>
<evidence type="ECO:0000256" key="5">
    <source>
        <dbReference type="SAM" id="Phobius"/>
    </source>
</evidence>
<keyword evidence="8" id="KW-1185">Reference proteome</keyword>
<name>A0A6I1MQ85_9CLOT</name>
<dbReference type="AlphaFoldDB" id="A0A6I1MQ85"/>
<evidence type="ECO:0000256" key="3">
    <source>
        <dbReference type="ARBA" id="ARBA00022989"/>
    </source>
</evidence>
<comment type="subcellular location">
    <subcellularLocation>
        <location evidence="1">Membrane</location>
        <topology evidence="1">Multi-pass membrane protein</topology>
    </subcellularLocation>
</comment>
<keyword evidence="3 5" id="KW-1133">Transmembrane helix</keyword>
<evidence type="ECO:0000259" key="6">
    <source>
        <dbReference type="Pfam" id="PF04932"/>
    </source>
</evidence>
<organism evidence="7 8">
    <name type="scientific">Clostridium tarantellae</name>
    <dbReference type="NCBI Taxonomy" id="39493"/>
    <lineage>
        <taxon>Bacteria</taxon>
        <taxon>Bacillati</taxon>
        <taxon>Bacillota</taxon>
        <taxon>Clostridia</taxon>
        <taxon>Eubacteriales</taxon>
        <taxon>Clostridiaceae</taxon>
        <taxon>Clostridium</taxon>
    </lineage>
</organism>
<dbReference type="InterPro" id="IPR051533">
    <property type="entry name" value="WaaL-like"/>
</dbReference>